<dbReference type="Proteomes" id="UP000032680">
    <property type="component" value="Unassembled WGS sequence"/>
</dbReference>
<dbReference type="NCBIfam" id="NF001268">
    <property type="entry name" value="PRK00228.1-4"/>
    <property type="match status" value="1"/>
</dbReference>
<keyword evidence="4" id="KW-1185">Reference proteome</keyword>
<dbReference type="GO" id="GO:0005829">
    <property type="term" value="C:cytosol"/>
    <property type="evidence" value="ECO:0007669"/>
    <property type="project" value="TreeGrafter"/>
</dbReference>
<dbReference type="PANTHER" id="PTHR30327:SF1">
    <property type="entry name" value="UPF0301 PROTEIN YQGE"/>
    <property type="match status" value="1"/>
</dbReference>
<dbReference type="EMBL" id="BANB01000086">
    <property type="protein sequence ID" value="GAN76329.1"/>
    <property type="molecule type" value="Genomic_DNA"/>
</dbReference>
<reference evidence="3 4" key="1">
    <citation type="submission" date="2012-11" db="EMBL/GenBank/DDBJ databases">
        <title>Whole genome sequence of Acidisphaera rubrifaciens HS-AP3.</title>
        <authorList>
            <person name="Azuma Y."/>
            <person name="Higashiura N."/>
            <person name="Hirakawa H."/>
            <person name="Matsushita K."/>
        </authorList>
    </citation>
    <scope>NUCLEOTIDE SEQUENCE [LARGE SCALE GENOMIC DNA]</scope>
    <source>
        <strain evidence="3 4">HS-AP3</strain>
    </source>
</reference>
<gene>
    <name evidence="3" type="ORF">Asru_0086_05</name>
</gene>
<organism evidence="3 4">
    <name type="scientific">Acidisphaera rubrifaciens HS-AP3</name>
    <dbReference type="NCBI Taxonomy" id="1231350"/>
    <lineage>
        <taxon>Bacteria</taxon>
        <taxon>Pseudomonadati</taxon>
        <taxon>Pseudomonadota</taxon>
        <taxon>Alphaproteobacteria</taxon>
        <taxon>Acetobacterales</taxon>
        <taxon>Acetobacteraceae</taxon>
        <taxon>Acidisphaera</taxon>
    </lineage>
</organism>
<comment type="caution">
    <text evidence="3">The sequence shown here is derived from an EMBL/GenBank/DDBJ whole genome shotgun (WGS) entry which is preliminary data.</text>
</comment>
<dbReference type="InterPro" id="IPR003774">
    <property type="entry name" value="AlgH-like"/>
</dbReference>
<dbReference type="AlphaFoldDB" id="A0A0D6P619"/>
<evidence type="ECO:0000313" key="4">
    <source>
        <dbReference type="Proteomes" id="UP000032680"/>
    </source>
</evidence>
<evidence type="ECO:0000256" key="1">
    <source>
        <dbReference type="ARBA" id="ARBA00009600"/>
    </source>
</evidence>
<dbReference type="Pfam" id="PF02622">
    <property type="entry name" value="DUF179"/>
    <property type="match status" value="1"/>
</dbReference>
<proteinExistence type="inferred from homology"/>
<dbReference type="HAMAP" id="MF_00758">
    <property type="entry name" value="UPF0301"/>
    <property type="match status" value="1"/>
</dbReference>
<protein>
    <recommendedName>
        <fullName evidence="2">UPF0301 protein Asru_0086_05</fullName>
    </recommendedName>
</protein>
<evidence type="ECO:0000256" key="2">
    <source>
        <dbReference type="HAMAP-Rule" id="MF_00758"/>
    </source>
</evidence>
<name>A0A0D6P619_9PROT</name>
<accession>A0A0D6P619</accession>
<dbReference type="OrthoDB" id="9807486at2"/>
<evidence type="ECO:0000313" key="3">
    <source>
        <dbReference type="EMBL" id="GAN76329.1"/>
    </source>
</evidence>
<dbReference type="PANTHER" id="PTHR30327">
    <property type="entry name" value="UNCHARACTERIZED PROTEIN YQGE"/>
    <property type="match status" value="1"/>
</dbReference>
<dbReference type="RefSeq" id="WP_048860134.1">
    <property type="nucleotide sequence ID" value="NZ_BANB01000086.1"/>
</dbReference>
<comment type="similarity">
    <text evidence="1 2">Belongs to the UPF0301 (AlgH) family.</text>
</comment>
<sequence>MAIESTPRVGTGDEGWMLTGSLLVAMPSMEDPRFAHSVIFICAHTSEAAMGIVVNRPLSRPTFEDILRQHDISPQPPARRVRVCSGGPVEDGRGFVLHTSDWTSDGTLRVTDDLALTASLDVLKALAEGHGPRAGVLALGYAGWGPGQLDQEVQQNAWLSVPADETIVFDADTDTKWRRALAKLHIDPLLLSGDAGHA</sequence>
<dbReference type="SUPFAM" id="SSF143456">
    <property type="entry name" value="VC0467-like"/>
    <property type="match status" value="1"/>
</dbReference>
<dbReference type="Gene3D" id="3.40.1740.10">
    <property type="entry name" value="VC0467-like"/>
    <property type="match status" value="1"/>
</dbReference>